<dbReference type="AlphaFoldDB" id="A0A645JAV0"/>
<organism evidence="1">
    <name type="scientific">bioreactor metagenome</name>
    <dbReference type="NCBI Taxonomy" id="1076179"/>
    <lineage>
        <taxon>unclassified sequences</taxon>
        <taxon>metagenomes</taxon>
        <taxon>ecological metagenomes</taxon>
    </lineage>
</organism>
<gene>
    <name evidence="1" type="ORF">SDC9_205278</name>
</gene>
<protein>
    <submittedName>
        <fullName evidence="1">Uncharacterized protein</fullName>
    </submittedName>
</protein>
<evidence type="ECO:0000313" key="1">
    <source>
        <dbReference type="EMBL" id="MPN57584.1"/>
    </source>
</evidence>
<comment type="caution">
    <text evidence="1">The sequence shown here is derived from an EMBL/GenBank/DDBJ whole genome shotgun (WGS) entry which is preliminary data.</text>
</comment>
<proteinExistence type="predicted"/>
<sequence>MVCTPDRDDSILILLDIEFPVAGAGKIGYKAGLLKVADVLILVRIDRSFRYASGIFRQQRTHA</sequence>
<dbReference type="EMBL" id="VSSQ01129269">
    <property type="protein sequence ID" value="MPN57584.1"/>
    <property type="molecule type" value="Genomic_DNA"/>
</dbReference>
<name>A0A645JAV0_9ZZZZ</name>
<reference evidence="1" key="1">
    <citation type="submission" date="2019-08" db="EMBL/GenBank/DDBJ databases">
        <authorList>
            <person name="Kucharzyk K."/>
            <person name="Murdoch R.W."/>
            <person name="Higgins S."/>
            <person name="Loffler F."/>
        </authorList>
    </citation>
    <scope>NUCLEOTIDE SEQUENCE</scope>
</reference>
<accession>A0A645JAV0</accession>